<evidence type="ECO:0000313" key="2">
    <source>
        <dbReference type="Proteomes" id="UP001164539"/>
    </source>
</evidence>
<comment type="caution">
    <text evidence="1">The sequence shown here is derived from an EMBL/GenBank/DDBJ whole genome shotgun (WGS) entry which is preliminary data.</text>
</comment>
<sequence length="168" mass="19002">MLWSSKGALAKLAPPEAVLFDIDGTLCDSDSLHPRAFQVMLQEVDCFQWRGSNEEYFFENIAGKHNDDIARLLFPNDFPRGLKFCEDKEAMLRKLHSEQLKPLKRAKDHTFILEDSVSGIKAGVAAGLLVLGLTTRNPEHSVLEAKPTFLIKDYDDPKLWEALEELDT</sequence>
<reference evidence="1 2" key="1">
    <citation type="journal article" date="2023" name="Science">
        <title>Complex scaffold remodeling in plant triterpene biosynthesis.</title>
        <authorList>
            <person name="De La Pena R."/>
            <person name="Hodgson H."/>
            <person name="Liu J.C."/>
            <person name="Stephenson M.J."/>
            <person name="Martin A.C."/>
            <person name="Owen C."/>
            <person name="Harkess A."/>
            <person name="Leebens-Mack J."/>
            <person name="Jimenez L.E."/>
            <person name="Osbourn A."/>
            <person name="Sattely E.S."/>
        </authorList>
    </citation>
    <scope>NUCLEOTIDE SEQUENCE [LARGE SCALE GENOMIC DNA]</scope>
    <source>
        <strain evidence="2">cv. JPN11</strain>
        <tissue evidence="1">Leaf</tissue>
    </source>
</reference>
<evidence type="ECO:0000313" key="1">
    <source>
        <dbReference type="EMBL" id="KAJ4724661.1"/>
    </source>
</evidence>
<dbReference type="Proteomes" id="UP001164539">
    <property type="component" value="Chromosome 2"/>
</dbReference>
<organism evidence="1 2">
    <name type="scientific">Melia azedarach</name>
    <name type="common">Chinaberry tree</name>
    <dbReference type="NCBI Taxonomy" id="155640"/>
    <lineage>
        <taxon>Eukaryota</taxon>
        <taxon>Viridiplantae</taxon>
        <taxon>Streptophyta</taxon>
        <taxon>Embryophyta</taxon>
        <taxon>Tracheophyta</taxon>
        <taxon>Spermatophyta</taxon>
        <taxon>Magnoliopsida</taxon>
        <taxon>eudicotyledons</taxon>
        <taxon>Gunneridae</taxon>
        <taxon>Pentapetalae</taxon>
        <taxon>rosids</taxon>
        <taxon>malvids</taxon>
        <taxon>Sapindales</taxon>
        <taxon>Meliaceae</taxon>
        <taxon>Melia</taxon>
    </lineage>
</organism>
<protein>
    <submittedName>
        <fullName evidence="1">Haloacid dehalogenase-like hydrolase domain-containing protein Sgpp</fullName>
    </submittedName>
</protein>
<proteinExistence type="predicted"/>
<accession>A0ACC1YMG1</accession>
<keyword evidence="2" id="KW-1185">Reference proteome</keyword>
<name>A0ACC1YMG1_MELAZ</name>
<dbReference type="EMBL" id="CM051395">
    <property type="protein sequence ID" value="KAJ4724661.1"/>
    <property type="molecule type" value="Genomic_DNA"/>
</dbReference>
<gene>
    <name evidence="1" type="ORF">OWV82_003622</name>
</gene>